<sequence length="151" mass="17458">MQQHPPGPRISAGPEMTMQLDGVEYILIPNDVNFFLNVDSSSPVPFLLYALYLYQVVTSDSLSDFFLDLLMRDDVYQRKFASRLVLLMPGFESGFVTWGVDHHECVPGDQKVASGPYVFFQQRVWQPWRVYHDHKATFMCTFKANPKKFGR</sequence>
<keyword evidence="2" id="KW-1185">Reference proteome</keyword>
<accession>A0A9N9VIF9</accession>
<dbReference type="OrthoDB" id="5423360at2759"/>
<dbReference type="AlphaFoldDB" id="A0A9N9VIF9"/>
<protein>
    <submittedName>
        <fullName evidence="1">Uncharacterized protein</fullName>
    </submittedName>
</protein>
<proteinExistence type="predicted"/>
<reference evidence="1" key="1">
    <citation type="submission" date="2021-10" db="EMBL/GenBank/DDBJ databases">
        <authorList>
            <person name="Piombo E."/>
        </authorList>
    </citation>
    <scope>NUCLEOTIDE SEQUENCE</scope>
</reference>
<dbReference type="EMBL" id="CABFNQ020000694">
    <property type="protein sequence ID" value="CAH0023944.1"/>
    <property type="molecule type" value="Genomic_DNA"/>
</dbReference>
<name>A0A9N9VIF9_9HYPO</name>
<evidence type="ECO:0000313" key="2">
    <source>
        <dbReference type="Proteomes" id="UP000696573"/>
    </source>
</evidence>
<organism evidence="1 2">
    <name type="scientific">Clonostachys rhizophaga</name>
    <dbReference type="NCBI Taxonomy" id="160324"/>
    <lineage>
        <taxon>Eukaryota</taxon>
        <taxon>Fungi</taxon>
        <taxon>Dikarya</taxon>
        <taxon>Ascomycota</taxon>
        <taxon>Pezizomycotina</taxon>
        <taxon>Sordariomycetes</taxon>
        <taxon>Hypocreomycetidae</taxon>
        <taxon>Hypocreales</taxon>
        <taxon>Bionectriaceae</taxon>
        <taxon>Clonostachys</taxon>
    </lineage>
</organism>
<evidence type="ECO:0000313" key="1">
    <source>
        <dbReference type="EMBL" id="CAH0023944.1"/>
    </source>
</evidence>
<gene>
    <name evidence="1" type="ORF">CRHIZ90672A_00000358</name>
</gene>
<comment type="caution">
    <text evidence="1">The sequence shown here is derived from an EMBL/GenBank/DDBJ whole genome shotgun (WGS) entry which is preliminary data.</text>
</comment>
<dbReference type="Proteomes" id="UP000696573">
    <property type="component" value="Unassembled WGS sequence"/>
</dbReference>